<evidence type="ECO:0008006" key="4">
    <source>
        <dbReference type="Google" id="ProtNLM"/>
    </source>
</evidence>
<dbReference type="EMBL" id="JBHUOM010000043">
    <property type="protein sequence ID" value="MFD2937722.1"/>
    <property type="molecule type" value="Genomic_DNA"/>
</dbReference>
<evidence type="ECO:0000313" key="3">
    <source>
        <dbReference type="Proteomes" id="UP001597512"/>
    </source>
</evidence>
<keyword evidence="3" id="KW-1185">Reference proteome</keyword>
<feature type="transmembrane region" description="Helical" evidence="1">
    <location>
        <begin position="20"/>
        <end position="41"/>
    </location>
</feature>
<organism evidence="2 3">
    <name type="scientific">Spirosoma flavum</name>
    <dbReference type="NCBI Taxonomy" id="2048557"/>
    <lineage>
        <taxon>Bacteria</taxon>
        <taxon>Pseudomonadati</taxon>
        <taxon>Bacteroidota</taxon>
        <taxon>Cytophagia</taxon>
        <taxon>Cytophagales</taxon>
        <taxon>Cytophagaceae</taxon>
        <taxon>Spirosoma</taxon>
    </lineage>
</organism>
<reference evidence="3" key="1">
    <citation type="journal article" date="2019" name="Int. J. Syst. Evol. Microbiol.">
        <title>The Global Catalogue of Microorganisms (GCM) 10K type strain sequencing project: providing services to taxonomists for standard genome sequencing and annotation.</title>
        <authorList>
            <consortium name="The Broad Institute Genomics Platform"/>
            <consortium name="The Broad Institute Genome Sequencing Center for Infectious Disease"/>
            <person name="Wu L."/>
            <person name="Ma J."/>
        </authorList>
    </citation>
    <scope>NUCLEOTIDE SEQUENCE [LARGE SCALE GENOMIC DNA]</scope>
    <source>
        <strain evidence="3">KCTC 52490</strain>
    </source>
</reference>
<dbReference type="RefSeq" id="WP_381508075.1">
    <property type="nucleotide sequence ID" value="NZ_JBHUOM010000043.1"/>
</dbReference>
<accession>A0ABW6ATD5</accession>
<evidence type="ECO:0000313" key="2">
    <source>
        <dbReference type="EMBL" id="MFD2937722.1"/>
    </source>
</evidence>
<protein>
    <recommendedName>
        <fullName evidence="4">Conjugative transposon protein TraK</fullName>
    </recommendedName>
</protein>
<comment type="caution">
    <text evidence="2">The sequence shown here is derived from an EMBL/GenBank/DDBJ whole genome shotgun (WGS) entry which is preliminary data.</text>
</comment>
<sequence length="208" mass="23834">MVTDNNKLGVAVNFSKAFTALKWITIAAVILLFASNAFWGWTYSNSLKQARQTVYVVSDRGTTAAVESPTATPSVYEARNHVKDFMRLMFSHDAETYKDRIDLAMKLINRQDGLAIFQTFREGKVLENYNRYNIHTELEIDSVKVNVATEPYSGMVYSKQKVIYPDEVQYVPVAAKFLLLQTYRSEDNPFGLQIKDFNFIQYNPKSEP</sequence>
<keyword evidence="1" id="KW-0812">Transmembrane</keyword>
<dbReference type="Proteomes" id="UP001597512">
    <property type="component" value="Unassembled WGS sequence"/>
</dbReference>
<keyword evidence="1" id="KW-1133">Transmembrane helix</keyword>
<gene>
    <name evidence="2" type="ORF">ACFS25_28400</name>
</gene>
<proteinExistence type="predicted"/>
<name>A0ABW6ATD5_9BACT</name>
<evidence type="ECO:0000256" key="1">
    <source>
        <dbReference type="SAM" id="Phobius"/>
    </source>
</evidence>
<keyword evidence="1" id="KW-0472">Membrane</keyword>